<comment type="caution">
    <text evidence="1">The sequence shown here is derived from an EMBL/GenBank/DDBJ whole genome shotgun (WGS) entry which is preliminary data.</text>
</comment>
<gene>
    <name evidence="1" type="ORF">Vadar_001475</name>
</gene>
<organism evidence="1 2">
    <name type="scientific">Vaccinium darrowii</name>
    <dbReference type="NCBI Taxonomy" id="229202"/>
    <lineage>
        <taxon>Eukaryota</taxon>
        <taxon>Viridiplantae</taxon>
        <taxon>Streptophyta</taxon>
        <taxon>Embryophyta</taxon>
        <taxon>Tracheophyta</taxon>
        <taxon>Spermatophyta</taxon>
        <taxon>Magnoliopsida</taxon>
        <taxon>eudicotyledons</taxon>
        <taxon>Gunneridae</taxon>
        <taxon>Pentapetalae</taxon>
        <taxon>asterids</taxon>
        <taxon>Ericales</taxon>
        <taxon>Ericaceae</taxon>
        <taxon>Vaccinioideae</taxon>
        <taxon>Vaccinieae</taxon>
        <taxon>Vaccinium</taxon>
    </lineage>
</organism>
<protein>
    <submittedName>
        <fullName evidence="1">Uncharacterized protein</fullName>
    </submittedName>
</protein>
<evidence type="ECO:0000313" key="1">
    <source>
        <dbReference type="EMBL" id="KAH7842099.1"/>
    </source>
</evidence>
<keyword evidence="2" id="KW-1185">Reference proteome</keyword>
<evidence type="ECO:0000313" key="2">
    <source>
        <dbReference type="Proteomes" id="UP000828048"/>
    </source>
</evidence>
<reference evidence="1 2" key="1">
    <citation type="journal article" date="2021" name="Hortic Res">
        <title>High-quality reference genome and annotation aids understanding of berry development for evergreen blueberry (Vaccinium darrowii).</title>
        <authorList>
            <person name="Yu J."/>
            <person name="Hulse-Kemp A.M."/>
            <person name="Babiker E."/>
            <person name="Staton M."/>
        </authorList>
    </citation>
    <scope>NUCLEOTIDE SEQUENCE [LARGE SCALE GENOMIC DNA]</scope>
    <source>
        <strain evidence="2">cv. NJ 8807/NJ 8810</strain>
        <tissue evidence="1">Young leaf</tissue>
    </source>
</reference>
<dbReference type="Proteomes" id="UP000828048">
    <property type="component" value="Chromosome 1"/>
</dbReference>
<name>A0ACB7XMF7_9ERIC</name>
<proteinExistence type="predicted"/>
<dbReference type="EMBL" id="CM037151">
    <property type="protein sequence ID" value="KAH7842099.1"/>
    <property type="molecule type" value="Genomic_DNA"/>
</dbReference>
<accession>A0ACB7XMF7</accession>
<sequence>MAIDTMWFREIVAATLVFLLTRLFLGSLLFLKPARELPPGPKGWPVIRALTLLGTMPHVALSQMAKKYGSIVYLKMGTCDMVVASTPD</sequence>